<keyword evidence="2" id="KW-0238">DNA-binding</keyword>
<dbReference type="EMBL" id="BMEQ01000010">
    <property type="protein sequence ID" value="GGG58850.1"/>
    <property type="molecule type" value="Genomic_DNA"/>
</dbReference>
<proteinExistence type="predicted"/>
<protein>
    <submittedName>
        <fullName evidence="5">GntR family transcriptional regulator</fullName>
    </submittedName>
</protein>
<evidence type="ECO:0000313" key="5">
    <source>
        <dbReference type="EMBL" id="GGG58850.1"/>
    </source>
</evidence>
<dbReference type="PANTHER" id="PTHR43537">
    <property type="entry name" value="TRANSCRIPTIONAL REGULATOR, GNTR FAMILY"/>
    <property type="match status" value="1"/>
</dbReference>
<evidence type="ECO:0000256" key="2">
    <source>
        <dbReference type="ARBA" id="ARBA00023125"/>
    </source>
</evidence>
<dbReference type="PROSITE" id="PS50949">
    <property type="entry name" value="HTH_GNTR"/>
    <property type="match status" value="1"/>
</dbReference>
<dbReference type="SMART" id="SM00345">
    <property type="entry name" value="HTH_GNTR"/>
    <property type="match status" value="1"/>
</dbReference>
<sequence>MNTAEMHTVEKHAAEKHAAENQALRTAVALAGPAPQGEATHWAAEVLRRGITAGRLLPGTKLSEARVSEVLGISRNTLRAAFAALADENLLTRIPHRGVFVARPGADEVREVHRVRLALETSALRWAEPAPQPELHAAVEDGRAARERGDVPGMADANQRFHRAVVALAGSARQDELMARILAEMRLVFFSMREDPSFHEPYIERNARVLELFEAGRRQEAAAAMEEYLRDSRDQLLAALGAGR</sequence>
<evidence type="ECO:0000313" key="6">
    <source>
        <dbReference type="Proteomes" id="UP000638848"/>
    </source>
</evidence>
<dbReference type="SUPFAM" id="SSF48008">
    <property type="entry name" value="GntR ligand-binding domain-like"/>
    <property type="match status" value="1"/>
</dbReference>
<reference evidence="5" key="1">
    <citation type="journal article" date="2014" name="Int. J. Syst. Evol. Microbiol.">
        <title>Complete genome sequence of Corynebacterium casei LMG S-19264T (=DSM 44701T), isolated from a smear-ripened cheese.</title>
        <authorList>
            <consortium name="US DOE Joint Genome Institute (JGI-PGF)"/>
            <person name="Walter F."/>
            <person name="Albersmeier A."/>
            <person name="Kalinowski J."/>
            <person name="Ruckert C."/>
        </authorList>
    </citation>
    <scope>NUCLEOTIDE SEQUENCE</scope>
    <source>
        <strain evidence="5">CGMCC 1.12187</strain>
    </source>
</reference>
<evidence type="ECO:0000256" key="1">
    <source>
        <dbReference type="ARBA" id="ARBA00023015"/>
    </source>
</evidence>
<dbReference type="InterPro" id="IPR000524">
    <property type="entry name" value="Tscrpt_reg_HTH_GntR"/>
</dbReference>
<dbReference type="InterPro" id="IPR008920">
    <property type="entry name" value="TF_FadR/GntR_C"/>
</dbReference>
<dbReference type="GO" id="GO:0003677">
    <property type="term" value="F:DNA binding"/>
    <property type="evidence" value="ECO:0007669"/>
    <property type="project" value="UniProtKB-KW"/>
</dbReference>
<dbReference type="Proteomes" id="UP000638848">
    <property type="component" value="Unassembled WGS sequence"/>
</dbReference>
<keyword evidence="3" id="KW-0804">Transcription</keyword>
<accession>A0A917GX33</accession>
<evidence type="ECO:0000256" key="3">
    <source>
        <dbReference type="ARBA" id="ARBA00023163"/>
    </source>
</evidence>
<dbReference type="InterPro" id="IPR036390">
    <property type="entry name" value="WH_DNA-bd_sf"/>
</dbReference>
<keyword evidence="1" id="KW-0805">Transcription regulation</keyword>
<dbReference type="Gene3D" id="1.20.120.530">
    <property type="entry name" value="GntR ligand-binding domain-like"/>
    <property type="match status" value="1"/>
</dbReference>
<reference evidence="5" key="2">
    <citation type="submission" date="2020-09" db="EMBL/GenBank/DDBJ databases">
        <authorList>
            <person name="Sun Q."/>
            <person name="Zhou Y."/>
        </authorList>
    </citation>
    <scope>NUCLEOTIDE SEQUENCE</scope>
    <source>
        <strain evidence="5">CGMCC 1.12187</strain>
    </source>
</reference>
<dbReference type="SUPFAM" id="SSF46785">
    <property type="entry name" value="Winged helix' DNA-binding domain"/>
    <property type="match status" value="1"/>
</dbReference>
<dbReference type="GO" id="GO:0003700">
    <property type="term" value="F:DNA-binding transcription factor activity"/>
    <property type="evidence" value="ECO:0007669"/>
    <property type="project" value="InterPro"/>
</dbReference>
<dbReference type="Pfam" id="PF07729">
    <property type="entry name" value="FCD"/>
    <property type="match status" value="1"/>
</dbReference>
<evidence type="ECO:0000259" key="4">
    <source>
        <dbReference type="PROSITE" id="PS50949"/>
    </source>
</evidence>
<dbReference type="InterPro" id="IPR011711">
    <property type="entry name" value="GntR_C"/>
</dbReference>
<dbReference type="AlphaFoldDB" id="A0A917GX33"/>
<organism evidence="5 6">
    <name type="scientific">Kocuria dechangensis</name>
    <dbReference type="NCBI Taxonomy" id="1176249"/>
    <lineage>
        <taxon>Bacteria</taxon>
        <taxon>Bacillati</taxon>
        <taxon>Actinomycetota</taxon>
        <taxon>Actinomycetes</taxon>
        <taxon>Micrococcales</taxon>
        <taxon>Micrococcaceae</taxon>
        <taxon>Kocuria</taxon>
    </lineage>
</organism>
<dbReference type="InterPro" id="IPR036388">
    <property type="entry name" value="WH-like_DNA-bd_sf"/>
</dbReference>
<dbReference type="Pfam" id="PF00392">
    <property type="entry name" value="GntR"/>
    <property type="match status" value="1"/>
</dbReference>
<dbReference type="CDD" id="cd07377">
    <property type="entry name" value="WHTH_GntR"/>
    <property type="match status" value="1"/>
</dbReference>
<dbReference type="PANTHER" id="PTHR43537:SF45">
    <property type="entry name" value="GNTR FAMILY REGULATORY PROTEIN"/>
    <property type="match status" value="1"/>
</dbReference>
<comment type="caution">
    <text evidence="5">The sequence shown here is derived from an EMBL/GenBank/DDBJ whole genome shotgun (WGS) entry which is preliminary data.</text>
</comment>
<name>A0A917GX33_9MICC</name>
<keyword evidence="6" id="KW-1185">Reference proteome</keyword>
<dbReference type="SMART" id="SM00895">
    <property type="entry name" value="FCD"/>
    <property type="match status" value="1"/>
</dbReference>
<gene>
    <name evidence="5" type="ORF">GCM10011374_22070</name>
</gene>
<dbReference type="RefSeq" id="WP_229741777.1">
    <property type="nucleotide sequence ID" value="NZ_BMEQ01000010.1"/>
</dbReference>
<feature type="domain" description="HTH gntR-type" evidence="4">
    <location>
        <begin position="37"/>
        <end position="104"/>
    </location>
</feature>
<dbReference type="Gene3D" id="1.10.10.10">
    <property type="entry name" value="Winged helix-like DNA-binding domain superfamily/Winged helix DNA-binding domain"/>
    <property type="match status" value="1"/>
</dbReference>